<dbReference type="RefSeq" id="WP_085483832.1">
    <property type="nucleotide sequence ID" value="NZ_FXAT01000004.1"/>
</dbReference>
<evidence type="ECO:0000313" key="2">
    <source>
        <dbReference type="Proteomes" id="UP000193228"/>
    </source>
</evidence>
<dbReference type="EMBL" id="FXAT01000004">
    <property type="protein sequence ID" value="SMG43365.1"/>
    <property type="molecule type" value="Genomic_DNA"/>
</dbReference>
<keyword evidence="2" id="KW-1185">Reference proteome</keyword>
<reference evidence="2" key="1">
    <citation type="submission" date="2017-04" db="EMBL/GenBank/DDBJ databases">
        <authorList>
            <person name="Varghese N."/>
            <person name="Submissions S."/>
        </authorList>
    </citation>
    <scope>NUCLEOTIDE SEQUENCE [LARGE SCALE GENOMIC DNA]</scope>
    <source>
        <strain evidence="2">LMG 29540</strain>
    </source>
</reference>
<dbReference type="OrthoDB" id="10006879at2"/>
<dbReference type="STRING" id="1515439.SAMN06265784_104154"/>
<proteinExistence type="predicted"/>
<gene>
    <name evidence="1" type="ORF">SAMN06265784_104154</name>
</gene>
<protein>
    <submittedName>
        <fullName evidence="1">Uncharacterized protein</fullName>
    </submittedName>
</protein>
<sequence length="90" mass="10325">MSNITTAEVLKLFEDESEDLKEIVGGDWEIDYKDYASRSTVQQHVPTGRYFSITENRSGSYYTDYFYGDSDCTEVEPVEVTVTQYRAVKG</sequence>
<dbReference type="Proteomes" id="UP000193228">
    <property type="component" value="Unassembled WGS sequence"/>
</dbReference>
<accession>A0A1X7KQF8</accession>
<dbReference type="AlphaFoldDB" id="A0A1X7KQF8"/>
<evidence type="ECO:0000313" key="1">
    <source>
        <dbReference type="EMBL" id="SMG43365.1"/>
    </source>
</evidence>
<name>A0A1X7KQF8_9BURK</name>
<organism evidence="1 2">
    <name type="scientific">Paraburkholderia susongensis</name>
    <dbReference type="NCBI Taxonomy" id="1515439"/>
    <lineage>
        <taxon>Bacteria</taxon>
        <taxon>Pseudomonadati</taxon>
        <taxon>Pseudomonadota</taxon>
        <taxon>Betaproteobacteria</taxon>
        <taxon>Burkholderiales</taxon>
        <taxon>Burkholderiaceae</taxon>
        <taxon>Paraburkholderia</taxon>
    </lineage>
</organism>